<reference evidence="1" key="1">
    <citation type="submission" date="2014-11" db="EMBL/GenBank/DDBJ databases">
        <authorList>
            <person name="Amaro Gonzalez C."/>
        </authorList>
    </citation>
    <scope>NUCLEOTIDE SEQUENCE</scope>
</reference>
<name>A0A0E9QDJ3_ANGAN</name>
<proteinExistence type="predicted"/>
<organism evidence="1">
    <name type="scientific">Anguilla anguilla</name>
    <name type="common">European freshwater eel</name>
    <name type="synonym">Muraena anguilla</name>
    <dbReference type="NCBI Taxonomy" id="7936"/>
    <lineage>
        <taxon>Eukaryota</taxon>
        <taxon>Metazoa</taxon>
        <taxon>Chordata</taxon>
        <taxon>Craniata</taxon>
        <taxon>Vertebrata</taxon>
        <taxon>Euteleostomi</taxon>
        <taxon>Actinopterygii</taxon>
        <taxon>Neopterygii</taxon>
        <taxon>Teleostei</taxon>
        <taxon>Anguilliformes</taxon>
        <taxon>Anguillidae</taxon>
        <taxon>Anguilla</taxon>
    </lineage>
</organism>
<dbReference type="AlphaFoldDB" id="A0A0E9QDJ3"/>
<sequence length="64" mass="7273">MLSIFPGDTLRRPVLQPSSDPVCFWCVFLSVLLSPSKTHVQLDSGWVTDSTSQEHSTFWPRKSH</sequence>
<reference evidence="1" key="2">
    <citation type="journal article" date="2015" name="Fish Shellfish Immunol.">
        <title>Early steps in the European eel (Anguilla anguilla)-Vibrio vulnificus interaction in the gills: Role of the RtxA13 toxin.</title>
        <authorList>
            <person name="Callol A."/>
            <person name="Pajuelo D."/>
            <person name="Ebbesson L."/>
            <person name="Teles M."/>
            <person name="MacKenzie S."/>
            <person name="Amaro C."/>
        </authorList>
    </citation>
    <scope>NUCLEOTIDE SEQUENCE</scope>
</reference>
<protein>
    <submittedName>
        <fullName evidence="1">Uncharacterized protein</fullName>
    </submittedName>
</protein>
<evidence type="ECO:0000313" key="1">
    <source>
        <dbReference type="EMBL" id="JAH14582.1"/>
    </source>
</evidence>
<accession>A0A0E9QDJ3</accession>
<dbReference type="EMBL" id="GBXM01093995">
    <property type="protein sequence ID" value="JAH14582.1"/>
    <property type="molecule type" value="Transcribed_RNA"/>
</dbReference>